<evidence type="ECO:0000313" key="2">
    <source>
        <dbReference type="EMBL" id="QBF23628.1"/>
    </source>
</evidence>
<keyword evidence="1" id="KW-0812">Transmembrane</keyword>
<feature type="transmembrane region" description="Helical" evidence="1">
    <location>
        <begin position="207"/>
        <end position="225"/>
    </location>
</feature>
<keyword evidence="3" id="KW-1185">Reference proteome</keyword>
<feature type="transmembrane region" description="Helical" evidence="1">
    <location>
        <begin position="96"/>
        <end position="117"/>
    </location>
</feature>
<feature type="transmembrane region" description="Helical" evidence="1">
    <location>
        <begin position="175"/>
        <end position="195"/>
    </location>
</feature>
<reference evidence="2 3" key="1">
    <citation type="submission" date="2019-02" db="EMBL/GenBank/DDBJ databases">
        <title>Draft Genome Sequence of Maize Bushy Stunt-like Phytoplasma group 16SrI-B (Aster yellows) in South Africa.</title>
        <authorList>
            <person name="Coetzee B."/>
            <person name="Douglas-Smit N."/>
            <person name="Maree H.J."/>
            <person name="Burger J.T."/>
            <person name="Kruger K."/>
            <person name="Pietersen G."/>
        </authorList>
    </citation>
    <scope>NUCLEOTIDE SEQUENCE [LARGE SCALE GENOMIC DNA]</scope>
    <source>
        <strain evidence="2 3">De Villa</strain>
    </source>
</reference>
<gene>
    <name evidence="2" type="ORF">EXT02_00030</name>
</gene>
<protein>
    <recommendedName>
        <fullName evidence="4">Phosphatase PAP2 family protein</fullName>
    </recommendedName>
</protein>
<evidence type="ECO:0008006" key="4">
    <source>
        <dbReference type="Google" id="ProtNLM"/>
    </source>
</evidence>
<dbReference type="RefSeq" id="WP_130427252.1">
    <property type="nucleotide sequence ID" value="NZ_CP035949.1"/>
</dbReference>
<feature type="transmembrane region" description="Helical" evidence="1">
    <location>
        <begin position="124"/>
        <end position="146"/>
    </location>
</feature>
<proteinExistence type="predicted"/>
<feature type="transmembrane region" description="Helical" evidence="1">
    <location>
        <begin position="231"/>
        <end position="249"/>
    </location>
</feature>
<dbReference type="Proteomes" id="UP000289726">
    <property type="component" value="Chromosome"/>
</dbReference>
<dbReference type="EMBL" id="CP035949">
    <property type="protein sequence ID" value="QBF23628.1"/>
    <property type="molecule type" value="Genomic_DNA"/>
</dbReference>
<sequence>MEKQTLQRNNLEKKETNNKNKYLKKYILWFLFIVLIQHITWFGSLYIIEKNKNGFFKTIIRIKEDGNEETNNYWVKILNLNINGSSGFPSWEFSKYFIYIYIISCWWWFLIAPYLIYKHLDKKIIFQLFISYFIILAISFILFFVFPVQMLDKFLFKENKSFVDFLIQNLYKYDYLHLNNLPSFHVSLSWLCYIGFRQKNKKKIPKILNYGQLFCAILVFISTFVLKQHYIMDGIIAIILVETTFFLVGKKMNNIKKDYQLR</sequence>
<keyword evidence="1" id="KW-0472">Membrane</keyword>
<name>A0A4P6MCJ0_9MOLU</name>
<keyword evidence="1" id="KW-1133">Transmembrane helix</keyword>
<evidence type="ECO:0000256" key="1">
    <source>
        <dbReference type="SAM" id="Phobius"/>
    </source>
</evidence>
<evidence type="ECO:0000313" key="3">
    <source>
        <dbReference type="Proteomes" id="UP000289726"/>
    </source>
</evidence>
<accession>A0A4P6MCJ0</accession>
<organism evidence="2 3">
    <name type="scientific">'Catharanthus roseus' aster yellows phytoplasma</name>
    <dbReference type="NCBI Taxonomy" id="1193712"/>
    <lineage>
        <taxon>Bacteria</taxon>
        <taxon>Bacillati</taxon>
        <taxon>Mycoplasmatota</taxon>
        <taxon>Mollicutes</taxon>
        <taxon>Acholeplasmatales</taxon>
        <taxon>Acholeplasmataceae</taxon>
        <taxon>Candidatus Phytoplasma</taxon>
        <taxon>16SrI (Aster yellows group)</taxon>
    </lineage>
</organism>
<feature type="transmembrane region" description="Helical" evidence="1">
    <location>
        <begin position="26"/>
        <end position="48"/>
    </location>
</feature>
<dbReference type="AlphaFoldDB" id="A0A4P6MCJ0"/>
<dbReference type="GO" id="GO:0016020">
    <property type="term" value="C:membrane"/>
    <property type="evidence" value="ECO:0007669"/>
    <property type="project" value="UniProtKB-SubCell"/>
</dbReference>